<gene>
    <name evidence="10" type="ORF">JWV37_06655</name>
</gene>
<dbReference type="PANTHER" id="PTHR42871">
    <property type="entry name" value="CITRATE SYNTHASE"/>
    <property type="match status" value="1"/>
</dbReference>
<dbReference type="PRINTS" id="PR00143">
    <property type="entry name" value="CITRTSNTHASE"/>
</dbReference>
<dbReference type="InterPro" id="IPR002020">
    <property type="entry name" value="Citrate_synthase"/>
</dbReference>
<dbReference type="GO" id="GO:0036440">
    <property type="term" value="F:citrate synthase activity"/>
    <property type="evidence" value="ECO:0007669"/>
    <property type="project" value="UniProtKB-EC"/>
</dbReference>
<comment type="caution">
    <text evidence="10">The sequence shown here is derived from an EMBL/GenBank/DDBJ whole genome shotgun (WGS) entry which is preliminary data.</text>
</comment>
<dbReference type="EMBL" id="JAFHKK010000012">
    <property type="protein sequence ID" value="MBN2964453.1"/>
    <property type="molecule type" value="Genomic_DNA"/>
</dbReference>
<comment type="pathway">
    <text evidence="1 8">Carbohydrate metabolism; tricarboxylic acid cycle; isocitrate from oxaloacetate: step 1/2.</text>
</comment>
<proteinExistence type="inferred from homology"/>
<dbReference type="Gene3D" id="1.10.580.10">
    <property type="entry name" value="Citrate Synthase, domain 1"/>
    <property type="match status" value="1"/>
</dbReference>
<dbReference type="NCBIfam" id="TIGR01798">
    <property type="entry name" value="cit_synth_I"/>
    <property type="match status" value="1"/>
</dbReference>
<evidence type="ECO:0000313" key="10">
    <source>
        <dbReference type="EMBL" id="MBN2964453.1"/>
    </source>
</evidence>
<keyword evidence="4 7" id="KW-0808">Transferase</keyword>
<organism evidence="10 11">
    <name type="scientific">Sulfurospirillum tamanense</name>
    <dbReference type="NCBI Taxonomy" id="2813362"/>
    <lineage>
        <taxon>Bacteria</taxon>
        <taxon>Pseudomonadati</taxon>
        <taxon>Campylobacterota</taxon>
        <taxon>Epsilonproteobacteria</taxon>
        <taxon>Campylobacterales</taxon>
        <taxon>Sulfurospirillaceae</taxon>
        <taxon>Sulfurospirillum</taxon>
    </lineage>
</organism>
<dbReference type="InterPro" id="IPR019810">
    <property type="entry name" value="Citrate_synthase_AS"/>
</dbReference>
<evidence type="ECO:0000256" key="3">
    <source>
        <dbReference type="ARBA" id="ARBA00022532"/>
    </source>
</evidence>
<dbReference type="NCBIfam" id="NF004126">
    <property type="entry name" value="PRK05614.1"/>
    <property type="match status" value="1"/>
</dbReference>
<keyword evidence="3 8" id="KW-0816">Tricarboxylic acid cycle</keyword>
<evidence type="ECO:0000256" key="7">
    <source>
        <dbReference type="PIRNR" id="PIRNR001369"/>
    </source>
</evidence>
<dbReference type="SUPFAM" id="SSF48256">
    <property type="entry name" value="Citrate synthase"/>
    <property type="match status" value="1"/>
</dbReference>
<reference evidence="11" key="1">
    <citation type="submission" date="2021-02" db="EMBL/GenBank/DDBJ databases">
        <title>Sulfurospirillum tamanensis sp. nov.</title>
        <authorList>
            <person name="Merkel A.Y."/>
        </authorList>
    </citation>
    <scope>NUCLEOTIDE SEQUENCE [LARGE SCALE GENOMIC DNA]</scope>
    <source>
        <strain evidence="11">T05b</strain>
    </source>
</reference>
<name>A0ABS2WS72_9BACT</name>
<evidence type="ECO:0000256" key="8">
    <source>
        <dbReference type="RuleBase" id="RU003370"/>
    </source>
</evidence>
<dbReference type="Pfam" id="PF00285">
    <property type="entry name" value="Citrate_synt"/>
    <property type="match status" value="1"/>
</dbReference>
<evidence type="ECO:0000256" key="5">
    <source>
        <dbReference type="ARBA" id="ARBA00049288"/>
    </source>
</evidence>
<dbReference type="InterPro" id="IPR024176">
    <property type="entry name" value="Citrate_synthase_bac-typ"/>
</dbReference>
<dbReference type="InterPro" id="IPR016143">
    <property type="entry name" value="Citrate_synth-like_sm_a-sub"/>
</dbReference>
<dbReference type="PIRSF" id="PIRSF001369">
    <property type="entry name" value="Citrate_synth"/>
    <property type="match status" value="1"/>
</dbReference>
<accession>A0ABS2WS72</accession>
<comment type="similarity">
    <text evidence="2 7 9">Belongs to the citrate synthase family.</text>
</comment>
<evidence type="ECO:0000256" key="1">
    <source>
        <dbReference type="ARBA" id="ARBA00004751"/>
    </source>
</evidence>
<evidence type="ECO:0000256" key="9">
    <source>
        <dbReference type="RuleBase" id="RU003406"/>
    </source>
</evidence>
<dbReference type="Gene3D" id="1.10.230.10">
    <property type="entry name" value="Cytochrome P450-Terp, domain 2"/>
    <property type="match status" value="1"/>
</dbReference>
<keyword evidence="11" id="KW-1185">Reference proteome</keyword>
<protein>
    <recommendedName>
        <fullName evidence="6 7">Citrate synthase</fullName>
    </recommendedName>
</protein>
<reference evidence="10 11" key="3">
    <citation type="submission" date="2021-02" db="EMBL/GenBank/DDBJ databases">
        <authorList>
            <person name="Merkel A.Y."/>
        </authorList>
    </citation>
    <scope>NUCLEOTIDE SEQUENCE [LARGE SCALE GENOMIC DNA]</scope>
    <source>
        <strain evidence="10 11">T05b</strain>
    </source>
</reference>
<sequence length="426" mass="48672">MSKDTVTFTNNRTGESFEFPILDGTMGPSVVDISTFYQDTGMFTFDRGYTSTASCRSRITFIDGDKGQLMYRGYDISYLAQERTFLDVAYLLLNKELPTIEQRVDFCLEMKKRSFIHEGMKKLFDAFPDNAHPMAILSAGVSALSTFYFEHIDIDNPDEYMEMAKRIVAKIPTIAAFSYRSSLGLPIIYPDLDRGFTENFLYMLRGYPHKHIDLKPIEIKALDTIFTLHADHEQNASTTTVRNVASTHAHPYAAISAGIGALWGRAHGGANESVIRQLEMIGSVDRVDEFIKRAKDKDDPFRLMGFGHRVYKNFDPRANILKKIRTELMKEIEIDSKLVEVANRIEEIALTDDYFISRKLYPNIDFYSGLILQALKIPKEMFAVIFVIGRTPGWISQWIELKEQPTIKIARPRQLYLGPVDITPKH</sequence>
<evidence type="ECO:0000313" key="11">
    <source>
        <dbReference type="Proteomes" id="UP000703590"/>
    </source>
</evidence>
<keyword evidence="10" id="KW-0012">Acyltransferase</keyword>
<dbReference type="PANTHER" id="PTHR42871:SF1">
    <property type="entry name" value="CITRATE SYNTHASE"/>
    <property type="match status" value="1"/>
</dbReference>
<dbReference type="Proteomes" id="UP000703590">
    <property type="component" value="Unassembled WGS sequence"/>
</dbReference>
<dbReference type="RefSeq" id="WP_205459004.1">
    <property type="nucleotide sequence ID" value="NZ_JAFHKK010000012.1"/>
</dbReference>
<dbReference type="CDD" id="cd06114">
    <property type="entry name" value="EcCS_like"/>
    <property type="match status" value="1"/>
</dbReference>
<evidence type="ECO:0000256" key="2">
    <source>
        <dbReference type="ARBA" id="ARBA00010566"/>
    </source>
</evidence>
<evidence type="ECO:0000256" key="6">
    <source>
        <dbReference type="NCBIfam" id="TIGR01798"/>
    </source>
</evidence>
<dbReference type="Gene3D" id="2.20.28.60">
    <property type="match status" value="1"/>
</dbReference>
<dbReference type="InterPro" id="IPR036969">
    <property type="entry name" value="Citrate_synthase_sf"/>
</dbReference>
<dbReference type="InterPro" id="IPR010953">
    <property type="entry name" value="Citrate_synthase_typ-I"/>
</dbReference>
<comment type="catalytic activity">
    <reaction evidence="5 8">
        <text>oxaloacetate + acetyl-CoA + H2O = citrate + CoA + H(+)</text>
        <dbReference type="Rhea" id="RHEA:16845"/>
        <dbReference type="ChEBI" id="CHEBI:15377"/>
        <dbReference type="ChEBI" id="CHEBI:15378"/>
        <dbReference type="ChEBI" id="CHEBI:16452"/>
        <dbReference type="ChEBI" id="CHEBI:16947"/>
        <dbReference type="ChEBI" id="CHEBI:57287"/>
        <dbReference type="ChEBI" id="CHEBI:57288"/>
        <dbReference type="EC" id="2.3.3.16"/>
    </reaction>
</comment>
<reference evidence="10 11" key="2">
    <citation type="submission" date="2021-02" db="EMBL/GenBank/DDBJ databases">
        <title>Sulfurospirillum tamanensis sp. nov.</title>
        <authorList>
            <person name="Frolova A."/>
            <person name="Merkel A."/>
            <person name="Slobodkin A."/>
        </authorList>
    </citation>
    <scope>NUCLEOTIDE SEQUENCE [LARGE SCALE GENOMIC DNA]</scope>
    <source>
        <strain evidence="10 11">T05b</strain>
    </source>
</reference>
<dbReference type="PROSITE" id="PS00480">
    <property type="entry name" value="CITRATE_SYNTHASE"/>
    <property type="match status" value="1"/>
</dbReference>
<evidence type="ECO:0000256" key="4">
    <source>
        <dbReference type="ARBA" id="ARBA00022679"/>
    </source>
</evidence>
<dbReference type="InterPro" id="IPR016142">
    <property type="entry name" value="Citrate_synth-like_lrg_a-sub"/>
</dbReference>